<proteinExistence type="predicted"/>
<evidence type="ECO:0000313" key="1">
    <source>
        <dbReference type="EMBL" id="MFC0395706.1"/>
    </source>
</evidence>
<keyword evidence="2" id="KW-1185">Reference proteome</keyword>
<evidence type="ECO:0000313" key="2">
    <source>
        <dbReference type="Proteomes" id="UP001589818"/>
    </source>
</evidence>
<gene>
    <name evidence="1" type="ORF">ACFFJ8_30590</name>
</gene>
<dbReference type="Pfam" id="PF05721">
    <property type="entry name" value="PhyH"/>
    <property type="match status" value="1"/>
</dbReference>
<dbReference type="EMBL" id="JBHLVF010000046">
    <property type="protein sequence ID" value="MFC0395706.1"/>
    <property type="molecule type" value="Genomic_DNA"/>
</dbReference>
<dbReference type="GO" id="GO:0051213">
    <property type="term" value="F:dioxygenase activity"/>
    <property type="evidence" value="ECO:0007669"/>
    <property type="project" value="UniProtKB-KW"/>
</dbReference>
<accession>A0ABV6JIG8</accession>
<dbReference type="Proteomes" id="UP001589818">
    <property type="component" value="Unassembled WGS sequence"/>
</dbReference>
<dbReference type="RefSeq" id="WP_204822440.1">
    <property type="nucleotide sequence ID" value="NZ_JANHOF010000019.1"/>
</dbReference>
<dbReference type="InterPro" id="IPR008775">
    <property type="entry name" value="Phytyl_CoA_dOase-like"/>
</dbReference>
<organism evidence="1 2">
    <name type="scientific">Paenibacillus mendelii</name>
    <dbReference type="NCBI Taxonomy" id="206163"/>
    <lineage>
        <taxon>Bacteria</taxon>
        <taxon>Bacillati</taxon>
        <taxon>Bacillota</taxon>
        <taxon>Bacilli</taxon>
        <taxon>Bacillales</taxon>
        <taxon>Paenibacillaceae</taxon>
        <taxon>Paenibacillus</taxon>
    </lineage>
</organism>
<dbReference type="Gene3D" id="2.60.120.620">
    <property type="entry name" value="q2cbj1_9rhob like domain"/>
    <property type="match status" value="1"/>
</dbReference>
<dbReference type="PANTHER" id="PTHR20883">
    <property type="entry name" value="PHYTANOYL-COA DIOXYGENASE DOMAIN CONTAINING 1"/>
    <property type="match status" value="1"/>
</dbReference>
<dbReference type="SUPFAM" id="SSF51197">
    <property type="entry name" value="Clavaminate synthase-like"/>
    <property type="match status" value="1"/>
</dbReference>
<dbReference type="PANTHER" id="PTHR20883:SF48">
    <property type="entry name" value="ECTOINE DIOXYGENASE"/>
    <property type="match status" value="1"/>
</dbReference>
<keyword evidence="1" id="KW-0560">Oxidoreductase</keyword>
<reference evidence="1 2" key="1">
    <citation type="submission" date="2024-09" db="EMBL/GenBank/DDBJ databases">
        <authorList>
            <person name="Sun Q."/>
            <person name="Mori K."/>
        </authorList>
    </citation>
    <scope>NUCLEOTIDE SEQUENCE [LARGE SCALE GENOMIC DNA]</scope>
    <source>
        <strain evidence="1 2">CCM 4839</strain>
    </source>
</reference>
<keyword evidence="1" id="KW-0223">Dioxygenase</keyword>
<protein>
    <submittedName>
        <fullName evidence="1">Phytanoyl-CoA dioxygenase family protein</fullName>
    </submittedName>
</protein>
<name>A0ABV6JIG8_9BACL</name>
<sequence>MKLHGLTIEQKMVWERDGFLVLDGFLSDNEIKFHNEQMDEAFRKLDESGKVNPETGQLSNVQQVCGVIEYGESFVKLMENHRMMQILRDLMGDSFVMIDNEALIKPPQKESHTNWHRDTNTLLHVNEKAVPLMVKVFYFLSDVHYDGGCLAFLPGSVHMANEKLPKCEKQEEMPGHVRMNVKAGTAVIFHGYTYHSALNNFTDHTRRSLIYNYGNPMLRAWPGYEPSEELKVTAHTPLRKMLLGMKPWFADAGAFKEEEAKVDTQ</sequence>
<comment type="caution">
    <text evidence="1">The sequence shown here is derived from an EMBL/GenBank/DDBJ whole genome shotgun (WGS) entry which is preliminary data.</text>
</comment>